<organism evidence="1 2">
    <name type="scientific">Cajanus cajan</name>
    <name type="common">Pigeon pea</name>
    <name type="synonym">Cajanus indicus</name>
    <dbReference type="NCBI Taxonomy" id="3821"/>
    <lineage>
        <taxon>Eukaryota</taxon>
        <taxon>Viridiplantae</taxon>
        <taxon>Streptophyta</taxon>
        <taxon>Embryophyta</taxon>
        <taxon>Tracheophyta</taxon>
        <taxon>Spermatophyta</taxon>
        <taxon>Magnoliopsida</taxon>
        <taxon>eudicotyledons</taxon>
        <taxon>Gunneridae</taxon>
        <taxon>Pentapetalae</taxon>
        <taxon>rosids</taxon>
        <taxon>fabids</taxon>
        <taxon>Fabales</taxon>
        <taxon>Fabaceae</taxon>
        <taxon>Papilionoideae</taxon>
        <taxon>50 kb inversion clade</taxon>
        <taxon>NPAAA clade</taxon>
        <taxon>indigoferoid/millettioid clade</taxon>
        <taxon>Phaseoleae</taxon>
        <taxon>Cajanus</taxon>
    </lineage>
</organism>
<dbReference type="Gramene" id="C.cajan_48157.t">
    <property type="protein sequence ID" value="C.cajan_48157.t.cds1"/>
    <property type="gene ID" value="C.cajan_48157"/>
</dbReference>
<gene>
    <name evidence="1" type="ORF">KK1_047818</name>
</gene>
<keyword evidence="2" id="KW-1185">Reference proteome</keyword>
<sequence length="75" mass="8868">MFQEVTNQDPLIIYCMWEQISICLPYMIQQCMIKTTKQSKVTSSIPYGIILTKDFDHFKVLLYLENVDSIRICSR</sequence>
<evidence type="ECO:0000313" key="1">
    <source>
        <dbReference type="EMBL" id="KYP31717.1"/>
    </source>
</evidence>
<name>A0A151QN33_CAJCA</name>
<protein>
    <submittedName>
        <fullName evidence="1">Uncharacterized protein</fullName>
    </submittedName>
</protein>
<evidence type="ECO:0000313" key="2">
    <source>
        <dbReference type="Proteomes" id="UP000075243"/>
    </source>
</evidence>
<proteinExistence type="predicted"/>
<dbReference type="Proteomes" id="UP000075243">
    <property type="component" value="Unassembled WGS sequence"/>
</dbReference>
<reference evidence="1" key="1">
    <citation type="journal article" date="2012" name="Nat. Biotechnol.">
        <title>Draft genome sequence of pigeonpea (Cajanus cajan), an orphan legume crop of resource-poor farmers.</title>
        <authorList>
            <person name="Varshney R.K."/>
            <person name="Chen W."/>
            <person name="Li Y."/>
            <person name="Bharti A.K."/>
            <person name="Saxena R.K."/>
            <person name="Schlueter J.A."/>
            <person name="Donoghue M.T."/>
            <person name="Azam S."/>
            <person name="Fan G."/>
            <person name="Whaley A.M."/>
            <person name="Farmer A.D."/>
            <person name="Sheridan J."/>
            <person name="Iwata A."/>
            <person name="Tuteja R."/>
            <person name="Penmetsa R.V."/>
            <person name="Wu W."/>
            <person name="Upadhyaya H.D."/>
            <person name="Yang S.P."/>
            <person name="Shah T."/>
            <person name="Saxena K.B."/>
            <person name="Michael T."/>
            <person name="McCombie W.R."/>
            <person name="Yang B."/>
            <person name="Zhang G."/>
            <person name="Yang H."/>
            <person name="Wang J."/>
            <person name="Spillane C."/>
            <person name="Cook D.R."/>
            <person name="May G.D."/>
            <person name="Xu X."/>
            <person name="Jackson S.A."/>
        </authorList>
    </citation>
    <scope>NUCLEOTIDE SEQUENCE [LARGE SCALE GENOMIC DNA]</scope>
</reference>
<accession>A0A151QN33</accession>
<dbReference type="AlphaFoldDB" id="A0A151QN33"/>
<dbReference type="EMBL" id="KQ485726">
    <property type="protein sequence ID" value="KYP31717.1"/>
    <property type="molecule type" value="Genomic_DNA"/>
</dbReference>